<keyword evidence="2" id="KW-1185">Reference proteome</keyword>
<evidence type="ECO:0000313" key="2">
    <source>
        <dbReference type="Proteomes" id="UP001206925"/>
    </source>
</evidence>
<dbReference type="AlphaFoldDB" id="A0AAD5GYF2"/>
<accession>A0AAD5GYF2</accession>
<name>A0AAD5GYF2_AMBAR</name>
<protein>
    <submittedName>
        <fullName evidence="1">Uncharacterized protein</fullName>
    </submittedName>
</protein>
<gene>
    <name evidence="1" type="ORF">M8C21_017452</name>
</gene>
<dbReference type="EMBL" id="JAMZMK010000525">
    <property type="protein sequence ID" value="KAI7756178.1"/>
    <property type="molecule type" value="Genomic_DNA"/>
</dbReference>
<comment type="caution">
    <text evidence="1">The sequence shown here is derived from an EMBL/GenBank/DDBJ whole genome shotgun (WGS) entry which is preliminary data.</text>
</comment>
<organism evidence="1 2">
    <name type="scientific">Ambrosia artemisiifolia</name>
    <name type="common">Common ragweed</name>
    <dbReference type="NCBI Taxonomy" id="4212"/>
    <lineage>
        <taxon>Eukaryota</taxon>
        <taxon>Viridiplantae</taxon>
        <taxon>Streptophyta</taxon>
        <taxon>Embryophyta</taxon>
        <taxon>Tracheophyta</taxon>
        <taxon>Spermatophyta</taxon>
        <taxon>Magnoliopsida</taxon>
        <taxon>eudicotyledons</taxon>
        <taxon>Gunneridae</taxon>
        <taxon>Pentapetalae</taxon>
        <taxon>asterids</taxon>
        <taxon>campanulids</taxon>
        <taxon>Asterales</taxon>
        <taxon>Asteraceae</taxon>
        <taxon>Asteroideae</taxon>
        <taxon>Heliantheae alliance</taxon>
        <taxon>Heliantheae</taxon>
        <taxon>Ambrosia</taxon>
    </lineage>
</organism>
<dbReference type="Proteomes" id="UP001206925">
    <property type="component" value="Unassembled WGS sequence"/>
</dbReference>
<evidence type="ECO:0000313" key="1">
    <source>
        <dbReference type="EMBL" id="KAI7756178.1"/>
    </source>
</evidence>
<sequence>MWVLFSVDFEKKADDENFDGRGRQRRRIYKGKYIKFFCTYVRLGLPNPSQHNNLLLFLKLYDNKNRLLGLGFSDGMGGGELCDCGGDDSEERQLYTILQGLRLRSAVGGRLRNSSKLIDTPGRCKATLPFSKTGKLMESLVVVVVGD</sequence>
<proteinExistence type="predicted"/>
<reference evidence="1" key="1">
    <citation type="submission" date="2022-06" db="EMBL/GenBank/DDBJ databases">
        <title>Uncovering the hologenomic basis of an extraordinary plant invasion.</title>
        <authorList>
            <person name="Bieker V.C."/>
            <person name="Martin M.D."/>
            <person name="Gilbert T."/>
            <person name="Hodgins K."/>
            <person name="Battlay P."/>
            <person name="Petersen B."/>
            <person name="Wilson J."/>
        </authorList>
    </citation>
    <scope>NUCLEOTIDE SEQUENCE</scope>
    <source>
        <strain evidence="1">AA19_3_7</strain>
        <tissue evidence="1">Leaf</tissue>
    </source>
</reference>